<evidence type="ECO:0000256" key="2">
    <source>
        <dbReference type="SAM" id="SignalP"/>
    </source>
</evidence>
<accession>A0ABQ7QDF4</accession>
<evidence type="ECO:0000256" key="1">
    <source>
        <dbReference type="SAM" id="MobiDB-lite"/>
    </source>
</evidence>
<dbReference type="EMBL" id="JAHIBW010000016">
    <property type="protein sequence ID" value="KAG7303276.1"/>
    <property type="molecule type" value="Genomic_DNA"/>
</dbReference>
<evidence type="ECO:0000313" key="3">
    <source>
        <dbReference type="EMBL" id="KAG7303276.1"/>
    </source>
</evidence>
<sequence>MSRTLLLIGILQVSALTMVHSAKQQLSLSDSYLPVAMQVIAHLTDQMSYATQADEPAKPKPTAKPSQNKPTASPFKPMDTPVKPTGTPVKPMDTPVKPATFPKPTTQKPAYVTSSVYGPSGFNADGGGWSLSLSTARYESTTQPHRPGLYAPLAPPKPNERVVTKDFLLPIDQNSQYTVIAPNDRPTEEPLLSIEDTEIKPLVEPKPDSEPLLPPHFAPSSRTSEDILLDDEGLSDEGLQYLSPTVRELIKMANDPDDERLLEVRGGEIKAGPSKLSTSSLRLLLLYDLLSRDAKKQRLNDYSGFSDTVIRELATSSNGGAASQLAFALKKMLDRQDCTHEYANNRAREMITELTMNESKLTSEIRNLQPLVYKV</sequence>
<feature type="compositionally biased region" description="Low complexity" evidence="1">
    <location>
        <begin position="80"/>
        <end position="91"/>
    </location>
</feature>
<organism evidence="3 4">
    <name type="scientific">Plutella xylostella</name>
    <name type="common">Diamondback moth</name>
    <name type="synonym">Plutella maculipennis</name>
    <dbReference type="NCBI Taxonomy" id="51655"/>
    <lineage>
        <taxon>Eukaryota</taxon>
        <taxon>Metazoa</taxon>
        <taxon>Ecdysozoa</taxon>
        <taxon>Arthropoda</taxon>
        <taxon>Hexapoda</taxon>
        <taxon>Insecta</taxon>
        <taxon>Pterygota</taxon>
        <taxon>Neoptera</taxon>
        <taxon>Endopterygota</taxon>
        <taxon>Lepidoptera</taxon>
        <taxon>Glossata</taxon>
        <taxon>Ditrysia</taxon>
        <taxon>Yponomeutoidea</taxon>
        <taxon>Plutellidae</taxon>
        <taxon>Plutella</taxon>
    </lineage>
</organism>
<gene>
    <name evidence="3" type="ORF">JYU34_011744</name>
</gene>
<reference evidence="3 4" key="1">
    <citation type="submission" date="2021-06" db="EMBL/GenBank/DDBJ databases">
        <title>A haploid diamondback moth (Plutella xylostella L.) genome assembly resolves 31 chromosomes and identifies a diamide resistance mutation.</title>
        <authorList>
            <person name="Ward C.M."/>
            <person name="Perry K.D."/>
            <person name="Baker G."/>
            <person name="Powis K."/>
            <person name="Heckel D.G."/>
            <person name="Baxter S.W."/>
        </authorList>
    </citation>
    <scope>NUCLEOTIDE SEQUENCE [LARGE SCALE GENOMIC DNA]</scope>
    <source>
        <strain evidence="3 4">LV</strain>
        <tissue evidence="3">Single pupa</tissue>
    </source>
</reference>
<keyword evidence="2" id="KW-0732">Signal</keyword>
<protein>
    <submittedName>
        <fullName evidence="3">Uncharacterized protein</fullName>
    </submittedName>
</protein>
<feature type="region of interest" description="Disordered" evidence="1">
    <location>
        <begin position="52"/>
        <end position="105"/>
    </location>
</feature>
<name>A0ABQ7QDF4_PLUXY</name>
<proteinExistence type="predicted"/>
<keyword evidence="4" id="KW-1185">Reference proteome</keyword>
<dbReference type="Proteomes" id="UP000823941">
    <property type="component" value="Chromosome 16"/>
</dbReference>
<evidence type="ECO:0000313" key="4">
    <source>
        <dbReference type="Proteomes" id="UP000823941"/>
    </source>
</evidence>
<feature type="signal peptide" evidence="2">
    <location>
        <begin position="1"/>
        <end position="21"/>
    </location>
</feature>
<feature type="chain" id="PRO_5046065692" evidence="2">
    <location>
        <begin position="22"/>
        <end position="375"/>
    </location>
</feature>
<comment type="caution">
    <text evidence="3">The sequence shown here is derived from an EMBL/GenBank/DDBJ whole genome shotgun (WGS) entry which is preliminary data.</text>
</comment>
<feature type="region of interest" description="Disordered" evidence="1">
    <location>
        <begin position="203"/>
        <end position="223"/>
    </location>
</feature>